<gene>
    <name evidence="1" type="primary">RTase</name>
    <name evidence="1" type="ORF">EVAR_40752_1</name>
</gene>
<name>A0A4C1X3C8_EUMVA</name>
<dbReference type="Proteomes" id="UP000299102">
    <property type="component" value="Unassembled WGS sequence"/>
</dbReference>
<dbReference type="OrthoDB" id="7487383at2759"/>
<organism evidence="1 2">
    <name type="scientific">Eumeta variegata</name>
    <name type="common">Bagworm moth</name>
    <name type="synonym">Eumeta japonica</name>
    <dbReference type="NCBI Taxonomy" id="151549"/>
    <lineage>
        <taxon>Eukaryota</taxon>
        <taxon>Metazoa</taxon>
        <taxon>Ecdysozoa</taxon>
        <taxon>Arthropoda</taxon>
        <taxon>Hexapoda</taxon>
        <taxon>Insecta</taxon>
        <taxon>Pterygota</taxon>
        <taxon>Neoptera</taxon>
        <taxon>Endopterygota</taxon>
        <taxon>Lepidoptera</taxon>
        <taxon>Glossata</taxon>
        <taxon>Ditrysia</taxon>
        <taxon>Tineoidea</taxon>
        <taxon>Psychidae</taxon>
        <taxon>Oiketicinae</taxon>
        <taxon>Eumeta</taxon>
    </lineage>
</organism>
<proteinExistence type="predicted"/>
<keyword evidence="1" id="KW-0695">RNA-directed DNA polymerase</keyword>
<keyword evidence="2" id="KW-1185">Reference proteome</keyword>
<dbReference type="AlphaFoldDB" id="A0A4C1X3C8"/>
<comment type="caution">
    <text evidence="1">The sequence shown here is derived from an EMBL/GenBank/DDBJ whole genome shotgun (WGS) entry which is preliminary data.</text>
</comment>
<accession>A0A4C1X3C8</accession>
<sequence length="149" mass="16281">MSTYYPDHPSNTPSTLDSAVIKGVTLNVSSIETLYCLDSDHLPVLLKMGTAAGGSPRPTIKITNWNGVSAALEEIDTLSLNSIPDDMNKTDEIDSVIGALTNHARTVVGNNVREVPAFSNHRKYPADVLESLKEKHSFAPRKRISYCRV</sequence>
<keyword evidence="1" id="KW-0548">Nucleotidyltransferase</keyword>
<evidence type="ECO:0000313" key="2">
    <source>
        <dbReference type="Proteomes" id="UP000299102"/>
    </source>
</evidence>
<protein>
    <submittedName>
        <fullName evidence="1">Probable RNA-directed DNA polymerase from transposon BS</fullName>
    </submittedName>
</protein>
<keyword evidence="1" id="KW-0808">Transferase</keyword>
<evidence type="ECO:0000313" key="1">
    <source>
        <dbReference type="EMBL" id="GBP58246.1"/>
    </source>
</evidence>
<dbReference type="EMBL" id="BGZK01000730">
    <property type="protein sequence ID" value="GBP58246.1"/>
    <property type="molecule type" value="Genomic_DNA"/>
</dbReference>
<dbReference type="GO" id="GO:0003964">
    <property type="term" value="F:RNA-directed DNA polymerase activity"/>
    <property type="evidence" value="ECO:0007669"/>
    <property type="project" value="UniProtKB-KW"/>
</dbReference>
<reference evidence="1 2" key="1">
    <citation type="journal article" date="2019" name="Commun. Biol.">
        <title>The bagworm genome reveals a unique fibroin gene that provides high tensile strength.</title>
        <authorList>
            <person name="Kono N."/>
            <person name="Nakamura H."/>
            <person name="Ohtoshi R."/>
            <person name="Tomita M."/>
            <person name="Numata K."/>
            <person name="Arakawa K."/>
        </authorList>
    </citation>
    <scope>NUCLEOTIDE SEQUENCE [LARGE SCALE GENOMIC DNA]</scope>
</reference>